<organism evidence="2 3">
    <name type="scientific">Caenorhabditis briggsae</name>
    <dbReference type="NCBI Taxonomy" id="6238"/>
    <lineage>
        <taxon>Eukaryota</taxon>
        <taxon>Metazoa</taxon>
        <taxon>Ecdysozoa</taxon>
        <taxon>Nematoda</taxon>
        <taxon>Chromadorea</taxon>
        <taxon>Rhabditida</taxon>
        <taxon>Rhabditina</taxon>
        <taxon>Rhabditomorpha</taxon>
        <taxon>Rhabditoidea</taxon>
        <taxon>Rhabditidae</taxon>
        <taxon>Peloderinae</taxon>
        <taxon>Caenorhabditis</taxon>
    </lineage>
</organism>
<dbReference type="EMBL" id="HE600942">
    <property type="protein sequence ID" value="CAS00320.1"/>
    <property type="molecule type" value="Genomic_DNA"/>
</dbReference>
<keyword evidence="1" id="KW-0175">Coiled coil</keyword>
<sequence>MSTSNAQTPTISKDEERFGMHNFFETSGALFMEAGKRFFFFSSQLNNILTVPNFDEALAQKVVSAQNGVLHSSNYQLQKANVCCALKIKKSQDTARIEIDKIQNEFDVFINSIESVHHQTHCDWLWNFRKLQQQVKELKEVCTQLEIQKSRMELEFLNQELDLYDEFAKELADCDLQKALLKVDIDMKTEREIKENKDIDF</sequence>
<evidence type="ECO:0000256" key="1">
    <source>
        <dbReference type="SAM" id="Coils"/>
    </source>
</evidence>
<feature type="coiled-coil region" evidence="1">
    <location>
        <begin position="128"/>
        <end position="155"/>
    </location>
</feature>
<dbReference type="AlphaFoldDB" id="B6IK90"/>
<proteinExistence type="predicted"/>
<gene>
    <name evidence="2 4" type="ORF">CBG27808</name>
    <name evidence="2" type="ORF">CBG_27808</name>
</gene>
<keyword evidence="3" id="KW-1185">Reference proteome</keyword>
<dbReference type="GeneID" id="68919257"/>
<accession>B6IK90</accession>
<dbReference type="HOGENOM" id="CLU_1361522_0_0_1"/>
<evidence type="ECO:0000313" key="2">
    <source>
        <dbReference type="EMBL" id="CAS00320.1"/>
    </source>
</evidence>
<dbReference type="KEGG" id="cbr:CBG_27808"/>
<evidence type="ECO:0000313" key="4">
    <source>
        <dbReference type="WormBase" id="CBG27808"/>
    </source>
</evidence>
<dbReference type="InParanoid" id="B6IK90"/>
<protein>
    <submittedName>
        <fullName evidence="2">Protein CBG27808</fullName>
    </submittedName>
</protein>
<dbReference type="WormBase" id="CBG27808">
    <property type="protein sequence ID" value="CBP40484"/>
    <property type="gene ID" value="WBGene00089222"/>
</dbReference>
<dbReference type="Proteomes" id="UP000008549">
    <property type="component" value="Unassembled WGS sequence"/>
</dbReference>
<name>B6IK90_CAEBR</name>
<dbReference type="RefSeq" id="XP_045099879.1">
    <property type="nucleotide sequence ID" value="XM_045239973.1"/>
</dbReference>
<reference evidence="2 3" key="2">
    <citation type="journal article" date="2011" name="PLoS Genet.">
        <title>Caenorhabditis briggsae recombinant inbred line genotypes reveal inter-strain incompatibility and the evolution of recombination.</title>
        <authorList>
            <person name="Ross J.A."/>
            <person name="Koboldt D.C."/>
            <person name="Staisch J.E."/>
            <person name="Chamberlin H.M."/>
            <person name="Gupta B.P."/>
            <person name="Miller R.D."/>
            <person name="Baird S.E."/>
            <person name="Haag E.S."/>
        </authorList>
    </citation>
    <scope>NUCLEOTIDE SEQUENCE [LARGE SCALE GENOMIC DNA]</scope>
    <source>
        <strain evidence="2 3">AF16</strain>
    </source>
</reference>
<evidence type="ECO:0000313" key="3">
    <source>
        <dbReference type="Proteomes" id="UP000008549"/>
    </source>
</evidence>
<dbReference type="CTD" id="68919257"/>
<reference evidence="2 3" key="1">
    <citation type="journal article" date="2003" name="PLoS Biol.">
        <title>The genome sequence of Caenorhabditis briggsae: a platform for comparative genomics.</title>
        <authorList>
            <person name="Stein L.D."/>
            <person name="Bao Z."/>
            <person name="Blasiar D."/>
            <person name="Blumenthal T."/>
            <person name="Brent M.R."/>
            <person name="Chen N."/>
            <person name="Chinwalla A."/>
            <person name="Clarke L."/>
            <person name="Clee C."/>
            <person name="Coghlan A."/>
            <person name="Coulson A."/>
            <person name="D'Eustachio P."/>
            <person name="Fitch D.H."/>
            <person name="Fulton L.A."/>
            <person name="Fulton R.E."/>
            <person name="Griffiths-Jones S."/>
            <person name="Harris T.W."/>
            <person name="Hillier L.W."/>
            <person name="Kamath R."/>
            <person name="Kuwabara P.E."/>
            <person name="Mardis E.R."/>
            <person name="Marra M.A."/>
            <person name="Miner T.L."/>
            <person name="Minx P."/>
            <person name="Mullikin J.C."/>
            <person name="Plumb R.W."/>
            <person name="Rogers J."/>
            <person name="Schein J.E."/>
            <person name="Sohrmann M."/>
            <person name="Spieth J."/>
            <person name="Stajich J.E."/>
            <person name="Wei C."/>
            <person name="Willey D."/>
            <person name="Wilson R.K."/>
            <person name="Durbin R."/>
            <person name="Waterston R.H."/>
        </authorList>
    </citation>
    <scope>NUCLEOTIDE SEQUENCE [LARGE SCALE GENOMIC DNA]</scope>
    <source>
        <strain evidence="2 3">AF16</strain>
    </source>
</reference>